<reference evidence="5" key="1">
    <citation type="submission" date="2017-09" db="EMBL/GenBank/DDBJ databases">
        <title>FDA dAtabase for Regulatory Grade micrObial Sequences (FDA-ARGOS): Supporting development and validation of Infectious Disease Dx tests.</title>
        <authorList>
            <person name="Minogue T."/>
            <person name="Wolcott M."/>
            <person name="Wasieloski L."/>
            <person name="Aguilar W."/>
            <person name="Moore D."/>
            <person name="Tallon L."/>
            <person name="Sadzewicz L."/>
            <person name="Ott S."/>
            <person name="Zhao X."/>
            <person name="Nagaraj S."/>
            <person name="Vavikolanu K."/>
            <person name="Aluvathingal J."/>
            <person name="Nadendla S."/>
            <person name="Sichtig H."/>
        </authorList>
    </citation>
    <scope>NUCLEOTIDE SEQUENCE [LARGE SCALE GENOMIC DNA]</scope>
    <source>
        <strain evidence="5">FDAARGOS_390</strain>
    </source>
</reference>
<keyword evidence="1" id="KW-0227">DNA damage</keyword>
<evidence type="ECO:0000313" key="4">
    <source>
        <dbReference type="EMBL" id="PEH40616.1"/>
    </source>
</evidence>
<comment type="caution">
    <text evidence="4">The sequence shown here is derived from an EMBL/GenBank/DDBJ whole genome shotgun (WGS) entry which is preliminary data.</text>
</comment>
<keyword evidence="2" id="KW-0472">Membrane</keyword>
<evidence type="ECO:0000256" key="2">
    <source>
        <dbReference type="SAM" id="Phobius"/>
    </source>
</evidence>
<name>A0A2A7SAM7_BURGA</name>
<dbReference type="GO" id="GO:0006281">
    <property type="term" value="P:DNA repair"/>
    <property type="evidence" value="ECO:0007669"/>
    <property type="project" value="InterPro"/>
</dbReference>
<accession>A0A2A7SAM7</accession>
<feature type="domain" description="UmuC" evidence="3">
    <location>
        <begin position="31"/>
        <end position="148"/>
    </location>
</feature>
<organism evidence="4 5">
    <name type="scientific">Burkholderia gladioli</name>
    <name type="common">Pseudomonas marginata</name>
    <name type="synonym">Phytomonas marginata</name>
    <dbReference type="NCBI Taxonomy" id="28095"/>
    <lineage>
        <taxon>Bacteria</taxon>
        <taxon>Pseudomonadati</taxon>
        <taxon>Pseudomonadota</taxon>
        <taxon>Betaproteobacteria</taxon>
        <taxon>Burkholderiales</taxon>
        <taxon>Burkholderiaceae</taxon>
        <taxon>Burkholderia</taxon>
    </lineage>
</organism>
<dbReference type="RefSeq" id="WP_098153318.1">
    <property type="nucleotide sequence ID" value="NZ_JAYNCN010000048.1"/>
</dbReference>
<dbReference type="Proteomes" id="UP000220629">
    <property type="component" value="Unassembled WGS sequence"/>
</dbReference>
<dbReference type="AlphaFoldDB" id="A0A2A7SAM7"/>
<sequence length="492" mass="54115">MAVWIGVHLPRLTLETFVPLSPAPSSNEGAGVVVLEQDRVVALDRPAAELGVLVGMRRGGVLTLAPDARICTRDVAREDELVRGVAYALLQFTPSVVLEAEAVVLLDVTASLRLFHGIRALRRRVRQLVASFGLTAAVSLASTGPAAWTLARGLRGGSALAARSLQRALARAPLAVAPPARRYVEWFDALGCATLADLQRLPRAGLKKRCGTALLDWLDQVAGAAPAPYEWLEAPPSFDVRVELPDRVEHADALVFAAHRLVLQLTGWLAVKQLDVCAFVLKLEHERGRDAIAPTELEIVLGAPTRFEEHLMRLVKERLGRLELPTPAIAIALHAHRVQPAEAPSETLFPEPGGTPQDHARLMELLTARLGAENVLVPAPAADFRPEVAAQWIPFDQRKKPVPAPADLPRPAWLLEKPVQLLMRANRPFYGTPLRMMSPGERIECGWDDGEAVTRDYFVGEDDNGVHYWLFRERVSARDEREPRWFLHGLFG</sequence>
<keyword evidence="2" id="KW-0812">Transmembrane</keyword>
<keyword evidence="2" id="KW-1133">Transmembrane helix</keyword>
<dbReference type="EMBL" id="PDDY01000002">
    <property type="protein sequence ID" value="PEH40616.1"/>
    <property type="molecule type" value="Genomic_DNA"/>
</dbReference>
<dbReference type="Pfam" id="PF00817">
    <property type="entry name" value="IMS"/>
    <property type="match status" value="1"/>
</dbReference>
<dbReference type="PANTHER" id="PTHR35369">
    <property type="entry name" value="BLR3025 PROTEIN-RELATED"/>
    <property type="match status" value="1"/>
</dbReference>
<protein>
    <submittedName>
        <fullName evidence="4">DNA polymerase</fullName>
    </submittedName>
</protein>
<dbReference type="InterPro" id="IPR050356">
    <property type="entry name" value="SulA_CellDiv_inhibitor"/>
</dbReference>
<proteinExistence type="predicted"/>
<feature type="transmembrane region" description="Helical" evidence="2">
    <location>
        <begin position="128"/>
        <end position="148"/>
    </location>
</feature>
<evidence type="ECO:0000259" key="3">
    <source>
        <dbReference type="Pfam" id="PF00817"/>
    </source>
</evidence>
<evidence type="ECO:0000313" key="5">
    <source>
        <dbReference type="Proteomes" id="UP000220629"/>
    </source>
</evidence>
<dbReference type="PANTHER" id="PTHR35369:SF2">
    <property type="entry name" value="BLR3025 PROTEIN"/>
    <property type="match status" value="1"/>
</dbReference>
<dbReference type="CDD" id="cd03468">
    <property type="entry name" value="PolY_like"/>
    <property type="match status" value="1"/>
</dbReference>
<dbReference type="InterPro" id="IPR043502">
    <property type="entry name" value="DNA/RNA_pol_sf"/>
</dbReference>
<dbReference type="InterPro" id="IPR001126">
    <property type="entry name" value="UmuC"/>
</dbReference>
<evidence type="ECO:0000256" key="1">
    <source>
        <dbReference type="ARBA" id="ARBA00022763"/>
    </source>
</evidence>
<dbReference type="SUPFAM" id="SSF56672">
    <property type="entry name" value="DNA/RNA polymerases"/>
    <property type="match status" value="1"/>
</dbReference>
<gene>
    <name evidence="4" type="ORF">CRM94_16580</name>
</gene>